<evidence type="ECO:0000256" key="7">
    <source>
        <dbReference type="ARBA" id="ARBA00023012"/>
    </source>
</evidence>
<dbReference type="PROSITE" id="PS50109">
    <property type="entry name" value="HIS_KIN"/>
    <property type="match status" value="1"/>
</dbReference>
<evidence type="ECO:0000256" key="10">
    <source>
        <dbReference type="SAM" id="Phobius"/>
    </source>
</evidence>
<dbReference type="GO" id="GO:0005524">
    <property type="term" value="F:ATP binding"/>
    <property type="evidence" value="ECO:0007669"/>
    <property type="project" value="UniProtKB-UniRule"/>
</dbReference>
<keyword evidence="5 8" id="KW-0418">Kinase</keyword>
<keyword evidence="7 8" id="KW-0902">Two-component regulatory system</keyword>
<evidence type="ECO:0000256" key="3">
    <source>
        <dbReference type="ARBA" id="ARBA00022679"/>
    </source>
</evidence>
<dbReference type="Pfam" id="PF02518">
    <property type="entry name" value="HATPase_c"/>
    <property type="match status" value="1"/>
</dbReference>
<keyword evidence="8" id="KW-0997">Cell inner membrane</keyword>
<keyword evidence="2" id="KW-0597">Phosphoprotein</keyword>
<dbReference type="GO" id="GO:0000155">
    <property type="term" value="F:phosphorelay sensor kinase activity"/>
    <property type="evidence" value="ECO:0007669"/>
    <property type="project" value="UniProtKB-UniRule"/>
</dbReference>
<dbReference type="PANTHER" id="PTHR24421">
    <property type="entry name" value="NITRATE/NITRITE SENSOR PROTEIN NARX-RELATED"/>
    <property type="match status" value="1"/>
</dbReference>
<dbReference type="Gene3D" id="1.20.5.1930">
    <property type="match status" value="1"/>
</dbReference>
<evidence type="ECO:0000256" key="1">
    <source>
        <dbReference type="ARBA" id="ARBA00000085"/>
    </source>
</evidence>
<dbReference type="InterPro" id="IPR011712">
    <property type="entry name" value="Sig_transdc_His_kin_sub3_dim/P"/>
</dbReference>
<dbReference type="SUPFAM" id="SSF55874">
    <property type="entry name" value="ATPase domain of HSP90 chaperone/DNA topoisomerase II/histidine kinase"/>
    <property type="match status" value="1"/>
</dbReference>
<proteinExistence type="predicted"/>
<dbReference type="SUPFAM" id="SSF55781">
    <property type="entry name" value="GAF domain-like"/>
    <property type="match status" value="1"/>
</dbReference>
<dbReference type="Pfam" id="PF13185">
    <property type="entry name" value="GAF_2"/>
    <property type="match status" value="1"/>
</dbReference>
<keyword evidence="10" id="KW-0812">Transmembrane</keyword>
<dbReference type="PIRSF" id="PIRSF003167">
    <property type="entry name" value="STHK_NarX/NarQ"/>
    <property type="match status" value="1"/>
</dbReference>
<feature type="transmembrane region" description="Helical" evidence="10">
    <location>
        <begin position="34"/>
        <end position="54"/>
    </location>
</feature>
<evidence type="ECO:0000259" key="11">
    <source>
        <dbReference type="PROSITE" id="PS50109"/>
    </source>
</evidence>
<dbReference type="GO" id="GO:0005886">
    <property type="term" value="C:plasma membrane"/>
    <property type="evidence" value="ECO:0007669"/>
    <property type="project" value="UniProtKB-SubCell"/>
</dbReference>
<organism evidence="12 13">
    <name type="scientific">Bathymodiolus azoricus thioautotrophic gill symbiont</name>
    <dbReference type="NCBI Taxonomy" id="235205"/>
    <lineage>
        <taxon>Bacteria</taxon>
        <taxon>Pseudomonadati</taxon>
        <taxon>Pseudomonadota</taxon>
        <taxon>Gammaproteobacteria</taxon>
        <taxon>sulfur-oxidizing symbionts</taxon>
    </lineage>
</organism>
<dbReference type="InterPro" id="IPR050482">
    <property type="entry name" value="Sensor_HK_TwoCompSys"/>
</dbReference>
<feature type="coiled-coil region" evidence="9">
    <location>
        <begin position="329"/>
        <end position="356"/>
    </location>
</feature>
<evidence type="ECO:0000256" key="8">
    <source>
        <dbReference type="PIRNR" id="PIRNR003167"/>
    </source>
</evidence>
<protein>
    <recommendedName>
        <fullName evidence="8">Sensor protein</fullName>
        <ecNumber evidence="8">2.7.13.3</ecNumber>
    </recommendedName>
</protein>
<evidence type="ECO:0000313" key="12">
    <source>
        <dbReference type="EMBL" id="SEI00877.1"/>
    </source>
</evidence>
<dbReference type="InterPro" id="IPR005467">
    <property type="entry name" value="His_kinase_dom"/>
</dbReference>
<comment type="subcellular location">
    <subcellularLocation>
        <location evidence="8">Cell inner membrane</location>
    </subcellularLocation>
</comment>
<dbReference type="SMART" id="SM00387">
    <property type="entry name" value="HATPase_c"/>
    <property type="match status" value="1"/>
</dbReference>
<evidence type="ECO:0000256" key="2">
    <source>
        <dbReference type="ARBA" id="ARBA00022553"/>
    </source>
</evidence>
<keyword evidence="9" id="KW-0175">Coiled coil</keyword>
<keyword evidence="8" id="KW-1003">Cell membrane</keyword>
<name>A0A1H6MSE3_9GAMM</name>
<reference evidence="13" key="1">
    <citation type="submission" date="2016-06" db="EMBL/GenBank/DDBJ databases">
        <authorList>
            <person name="Petersen J."/>
            <person name="Sayavedra L."/>
        </authorList>
    </citation>
    <scope>NUCLEOTIDE SEQUENCE [LARGE SCALE GENOMIC DNA]</scope>
    <source>
        <strain evidence="13">BazSymA</strain>
    </source>
</reference>
<gene>
    <name evidence="12" type="ORF">BAZSYMA_ACONTIG00041_12</name>
</gene>
<dbReference type="SMART" id="SM00065">
    <property type="entry name" value="GAF"/>
    <property type="match status" value="1"/>
</dbReference>
<evidence type="ECO:0000256" key="9">
    <source>
        <dbReference type="SAM" id="Coils"/>
    </source>
</evidence>
<evidence type="ECO:0000313" key="13">
    <source>
        <dbReference type="Proteomes" id="UP000198988"/>
    </source>
</evidence>
<accession>A0A1H6MSE3</accession>
<dbReference type="InterPro" id="IPR003594">
    <property type="entry name" value="HATPase_dom"/>
</dbReference>
<evidence type="ECO:0000256" key="6">
    <source>
        <dbReference type="ARBA" id="ARBA00022840"/>
    </source>
</evidence>
<dbReference type="InterPro" id="IPR036890">
    <property type="entry name" value="HATPase_C_sf"/>
</dbReference>
<dbReference type="Proteomes" id="UP000198988">
    <property type="component" value="Unassembled WGS sequence"/>
</dbReference>
<keyword evidence="3 8" id="KW-0808">Transferase</keyword>
<keyword evidence="8 10" id="KW-0472">Membrane</keyword>
<evidence type="ECO:0000256" key="4">
    <source>
        <dbReference type="ARBA" id="ARBA00022741"/>
    </source>
</evidence>
<dbReference type="OrthoDB" id="9811306at2"/>
<dbReference type="InterPro" id="IPR003018">
    <property type="entry name" value="GAF"/>
</dbReference>
<sequence length="494" mass="55867">MGIKAKFYLYLLVTTTLSPLLWHAMLSVYQSSNIIDMGFALLILLIYLGLYLSIRKDFLSPFTDLQQWVIDYNIDQSARLNDKQKTAFQPVATAINHLIDENQYLYDDMEDILHKQVQRLSKKSASLETLYSVSSKLNSMHSATELFEYFLGVFMQMTHASSGVARRLINDTELHLVAQSGVIDDKEQEIDVVSSDCFCGEIAMAQDSYVQFSVHTCQQCVGEKSEAKASVGTIFIPLKYHGKTLGVFNLFFDSEPSLAFDERALLESIADNIAIALDKARLDEETKRLELSQERLFLSQEIHDSLAQTIYSLKLQVTVLDDMLKQGNKRDAGEKVTSLQLNITQANQELRELMCNFRVPLDPRGIETSLENLVNSFRAEENIATYLQVEGKFDLTSETEMQIMRITQEALSNIRKHAKARNVRILFSAEPQCQLLIEDDGVGFKKDTLDTEVMGNNIGMNIMKERASRIGAHIDIESEVDEGTRVTVSFGEDV</sequence>
<dbReference type="EMBL" id="CDSC02000433">
    <property type="protein sequence ID" value="SEI00877.1"/>
    <property type="molecule type" value="Genomic_DNA"/>
</dbReference>
<dbReference type="RefSeq" id="WP_090717807.1">
    <property type="nucleotide sequence ID" value="NZ_CAESAP020000006.1"/>
</dbReference>
<feature type="transmembrane region" description="Helical" evidence="10">
    <location>
        <begin position="7"/>
        <end position="28"/>
    </location>
</feature>
<dbReference type="InterPro" id="IPR029016">
    <property type="entry name" value="GAF-like_dom_sf"/>
</dbReference>
<dbReference type="PANTHER" id="PTHR24421:SF10">
    <property type="entry name" value="NITRATE_NITRITE SENSOR PROTEIN NARQ"/>
    <property type="match status" value="1"/>
</dbReference>
<evidence type="ECO:0000256" key="5">
    <source>
        <dbReference type="ARBA" id="ARBA00022777"/>
    </source>
</evidence>
<dbReference type="Gene3D" id="3.30.565.10">
    <property type="entry name" value="Histidine kinase-like ATPase, C-terminal domain"/>
    <property type="match status" value="1"/>
</dbReference>
<keyword evidence="4 8" id="KW-0547">Nucleotide-binding</keyword>
<keyword evidence="10" id="KW-1133">Transmembrane helix</keyword>
<feature type="domain" description="Histidine kinase" evidence="11">
    <location>
        <begin position="297"/>
        <end position="494"/>
    </location>
</feature>
<dbReference type="EC" id="2.7.13.3" evidence="8"/>
<dbReference type="InterPro" id="IPR016380">
    <property type="entry name" value="Sig_transdc_His_kin_NarX/NarQ"/>
</dbReference>
<dbReference type="AlphaFoldDB" id="A0A1H6MSE3"/>
<dbReference type="Pfam" id="PF07730">
    <property type="entry name" value="HisKA_3"/>
    <property type="match status" value="1"/>
</dbReference>
<dbReference type="GO" id="GO:0046983">
    <property type="term" value="F:protein dimerization activity"/>
    <property type="evidence" value="ECO:0007669"/>
    <property type="project" value="UniProtKB-UniRule"/>
</dbReference>
<keyword evidence="6 8" id="KW-0067">ATP-binding</keyword>
<dbReference type="CDD" id="cd16917">
    <property type="entry name" value="HATPase_UhpB-NarQ-NarX-like"/>
    <property type="match status" value="1"/>
</dbReference>
<dbReference type="Gene3D" id="3.30.450.40">
    <property type="match status" value="1"/>
</dbReference>
<comment type="catalytic activity">
    <reaction evidence="1 8">
        <text>ATP + protein L-histidine = ADP + protein N-phospho-L-histidine.</text>
        <dbReference type="EC" id="2.7.13.3"/>
    </reaction>
</comment>